<dbReference type="InterPro" id="IPR027268">
    <property type="entry name" value="Peptidase_M4/M1_CTD_sf"/>
</dbReference>
<dbReference type="OrthoDB" id="100605at2"/>
<evidence type="ECO:0000256" key="7">
    <source>
        <dbReference type="ARBA" id="ARBA00022670"/>
    </source>
</evidence>
<feature type="domain" description="Aminopeptidase N-like N-terminal" evidence="13">
    <location>
        <begin position="33"/>
        <end position="206"/>
    </location>
</feature>
<dbReference type="EC" id="3.4.11.2" evidence="4"/>
<reference evidence="14 15" key="1">
    <citation type="submission" date="2016-10" db="EMBL/GenBank/DDBJ databases">
        <title>Arsenicibacter rosenii gen. nov., sp. nov., an efficient arsenic-methylating bacterium isolated from an arsenic-contaminated paddy soil.</title>
        <authorList>
            <person name="Huang K."/>
        </authorList>
    </citation>
    <scope>NUCLEOTIDE SEQUENCE [LARGE SCALE GENOMIC DNA]</scope>
    <source>
        <strain evidence="14 15">SM-1</strain>
    </source>
</reference>
<evidence type="ECO:0000259" key="13">
    <source>
        <dbReference type="Pfam" id="PF17900"/>
    </source>
</evidence>
<keyword evidence="10" id="KW-0862">Zinc</keyword>
<evidence type="ECO:0000313" key="15">
    <source>
        <dbReference type="Proteomes" id="UP000181790"/>
    </source>
</evidence>
<keyword evidence="6" id="KW-0031">Aminopeptidase</keyword>
<evidence type="ECO:0000256" key="2">
    <source>
        <dbReference type="ARBA" id="ARBA00001947"/>
    </source>
</evidence>
<sequence>MNRYLIVVLLLAIRGQCCGQLTYQQPNIDVLFYHFSLTLSDESNQIKGETRIRFNQRSAQTDLVWFDLAGPASGTATTGMRVTGVSAADGKEVLFSHRQNRVYLTLTGQPNIPQEVIIRYEGIPEKGLIISKNKFGDRTFFGDNWPNNARHWLPVVDHPSDKATCDFMVTAPARYRVIANGKLVTEHVMPNGQKLTHWHEGSPIPTKVMVIGAAQFAVEEVGRVAGIPVQSWLYPRDSTKGFIDYKPARGMLQFFIDKIGPYAYEKLANVESTTMFGGMENASCIFYNEKAIVGRKNIDMEALLAHEIAHQWFGNSASEADWPHVWLSEGFATYFSALYLEHAYGRDTLNRILNTNKGQIFRFAGLRPTGTIVDSTATDLISLLNPNSYQKGGWVLHMLRHEVGDEVFWQGVRAYYARYRDSNAQTADFQHMMEQAAGRSLATFFRQWLYQPGYPELTWRWRYDASRKVLVINVAQQQAVATTFTLPLVFSLQDGINRDLARSVRVVLDKRQREFTVPLDQKPVLVVLDPDNTVLMKATQAK</sequence>
<dbReference type="PRINTS" id="PR00756">
    <property type="entry name" value="ALADIPTASE"/>
</dbReference>
<dbReference type="GO" id="GO:0016020">
    <property type="term" value="C:membrane"/>
    <property type="evidence" value="ECO:0007669"/>
    <property type="project" value="TreeGrafter"/>
</dbReference>
<comment type="caution">
    <text evidence="14">The sequence shown here is derived from an EMBL/GenBank/DDBJ whole genome shotgun (WGS) entry which is preliminary data.</text>
</comment>
<dbReference type="Proteomes" id="UP000181790">
    <property type="component" value="Unassembled WGS sequence"/>
</dbReference>
<evidence type="ECO:0000256" key="4">
    <source>
        <dbReference type="ARBA" id="ARBA00012564"/>
    </source>
</evidence>
<evidence type="ECO:0000256" key="5">
    <source>
        <dbReference type="ARBA" id="ARBA00015611"/>
    </source>
</evidence>
<dbReference type="GO" id="GO:0005737">
    <property type="term" value="C:cytoplasm"/>
    <property type="evidence" value="ECO:0007669"/>
    <property type="project" value="TreeGrafter"/>
</dbReference>
<keyword evidence="15" id="KW-1185">Reference proteome</keyword>
<dbReference type="AlphaFoldDB" id="A0A1S2VL96"/>
<dbReference type="InterPro" id="IPR014782">
    <property type="entry name" value="Peptidase_M1_dom"/>
</dbReference>
<dbReference type="GO" id="GO:0042277">
    <property type="term" value="F:peptide binding"/>
    <property type="evidence" value="ECO:0007669"/>
    <property type="project" value="TreeGrafter"/>
</dbReference>
<keyword evidence="9" id="KW-0378">Hydrolase</keyword>
<dbReference type="Gene3D" id="1.10.390.10">
    <property type="entry name" value="Neutral Protease Domain 2"/>
    <property type="match status" value="1"/>
</dbReference>
<evidence type="ECO:0000256" key="1">
    <source>
        <dbReference type="ARBA" id="ARBA00000098"/>
    </source>
</evidence>
<dbReference type="GO" id="GO:0043171">
    <property type="term" value="P:peptide catabolic process"/>
    <property type="evidence" value="ECO:0007669"/>
    <property type="project" value="TreeGrafter"/>
</dbReference>
<dbReference type="Gene3D" id="2.60.40.1730">
    <property type="entry name" value="tricorn interacting facor f3 domain"/>
    <property type="match status" value="1"/>
</dbReference>
<keyword evidence="8" id="KW-0479">Metal-binding</keyword>
<dbReference type="GO" id="GO:0070006">
    <property type="term" value="F:metalloaminopeptidase activity"/>
    <property type="evidence" value="ECO:0007669"/>
    <property type="project" value="TreeGrafter"/>
</dbReference>
<evidence type="ECO:0000256" key="11">
    <source>
        <dbReference type="ARBA" id="ARBA00023049"/>
    </source>
</evidence>
<evidence type="ECO:0000256" key="9">
    <source>
        <dbReference type="ARBA" id="ARBA00022801"/>
    </source>
</evidence>
<feature type="domain" description="Peptidase M1 membrane alanine aminopeptidase" evidence="12">
    <location>
        <begin position="252"/>
        <end position="448"/>
    </location>
</feature>
<comment type="cofactor">
    <cofactor evidence="2">
        <name>Zn(2+)</name>
        <dbReference type="ChEBI" id="CHEBI:29105"/>
    </cofactor>
</comment>
<protein>
    <recommendedName>
        <fullName evidence="5">Aminopeptidase N</fullName>
        <ecNumber evidence="4">3.4.11.2</ecNumber>
    </recommendedName>
</protein>
<dbReference type="PANTHER" id="PTHR11533:SF174">
    <property type="entry name" value="PUROMYCIN-SENSITIVE AMINOPEPTIDASE-RELATED"/>
    <property type="match status" value="1"/>
</dbReference>
<dbReference type="PANTHER" id="PTHR11533">
    <property type="entry name" value="PROTEASE M1 ZINC METALLOPROTEASE"/>
    <property type="match status" value="1"/>
</dbReference>
<dbReference type="Pfam" id="PF17900">
    <property type="entry name" value="Peptidase_M1_N"/>
    <property type="match status" value="1"/>
</dbReference>
<evidence type="ECO:0000256" key="6">
    <source>
        <dbReference type="ARBA" id="ARBA00022438"/>
    </source>
</evidence>
<organism evidence="14 15">
    <name type="scientific">Arsenicibacter rosenii</name>
    <dbReference type="NCBI Taxonomy" id="1750698"/>
    <lineage>
        <taxon>Bacteria</taxon>
        <taxon>Pseudomonadati</taxon>
        <taxon>Bacteroidota</taxon>
        <taxon>Cytophagia</taxon>
        <taxon>Cytophagales</taxon>
        <taxon>Spirosomataceae</taxon>
        <taxon>Arsenicibacter</taxon>
    </lineage>
</organism>
<comment type="catalytic activity">
    <reaction evidence="1">
        <text>Release of an N-terminal amino acid, Xaa-|-Yaa- from a peptide, amide or arylamide. Xaa is preferably Ala, but may be most amino acids including Pro (slow action). When a terminal hydrophobic residue is followed by a prolyl residue, the two may be released as an intact Xaa-Pro dipeptide.</text>
        <dbReference type="EC" id="3.4.11.2"/>
    </reaction>
</comment>
<dbReference type="SUPFAM" id="SSF63737">
    <property type="entry name" value="Leukotriene A4 hydrolase N-terminal domain"/>
    <property type="match status" value="1"/>
</dbReference>
<dbReference type="GO" id="GO:0016285">
    <property type="term" value="F:alanyl aminopeptidase activity"/>
    <property type="evidence" value="ECO:0007669"/>
    <property type="project" value="UniProtKB-EC"/>
</dbReference>
<keyword evidence="7" id="KW-0645">Protease</keyword>
<dbReference type="GO" id="GO:0008270">
    <property type="term" value="F:zinc ion binding"/>
    <property type="evidence" value="ECO:0007669"/>
    <property type="project" value="InterPro"/>
</dbReference>
<name>A0A1S2VL96_9BACT</name>
<dbReference type="SUPFAM" id="SSF55486">
    <property type="entry name" value="Metalloproteases ('zincins'), catalytic domain"/>
    <property type="match status" value="1"/>
</dbReference>
<dbReference type="InterPro" id="IPR045357">
    <property type="entry name" value="Aminopeptidase_N-like_N"/>
</dbReference>
<evidence type="ECO:0000259" key="12">
    <source>
        <dbReference type="Pfam" id="PF01433"/>
    </source>
</evidence>
<evidence type="ECO:0000256" key="10">
    <source>
        <dbReference type="ARBA" id="ARBA00022833"/>
    </source>
</evidence>
<dbReference type="InterPro" id="IPR001930">
    <property type="entry name" value="Peptidase_M1"/>
</dbReference>
<dbReference type="GO" id="GO:0006508">
    <property type="term" value="P:proteolysis"/>
    <property type="evidence" value="ECO:0007669"/>
    <property type="project" value="UniProtKB-KW"/>
</dbReference>
<keyword evidence="11" id="KW-0482">Metalloprotease</keyword>
<dbReference type="GO" id="GO:0005615">
    <property type="term" value="C:extracellular space"/>
    <property type="evidence" value="ECO:0007669"/>
    <property type="project" value="TreeGrafter"/>
</dbReference>
<evidence type="ECO:0000313" key="14">
    <source>
        <dbReference type="EMBL" id="OIN59523.1"/>
    </source>
</evidence>
<evidence type="ECO:0000256" key="3">
    <source>
        <dbReference type="ARBA" id="ARBA00010136"/>
    </source>
</evidence>
<dbReference type="EMBL" id="MORL01000004">
    <property type="protein sequence ID" value="OIN59523.1"/>
    <property type="molecule type" value="Genomic_DNA"/>
</dbReference>
<dbReference type="RefSeq" id="WP_071503206.1">
    <property type="nucleotide sequence ID" value="NZ_MORL01000004.1"/>
</dbReference>
<proteinExistence type="inferred from homology"/>
<dbReference type="Pfam" id="PF01433">
    <property type="entry name" value="Peptidase_M1"/>
    <property type="match status" value="1"/>
</dbReference>
<gene>
    <name evidence="14" type="ORF">BLX24_09880</name>
</gene>
<dbReference type="InterPro" id="IPR042097">
    <property type="entry name" value="Aminopeptidase_N-like_N_sf"/>
</dbReference>
<dbReference type="InterPro" id="IPR050344">
    <property type="entry name" value="Peptidase_M1_aminopeptidases"/>
</dbReference>
<dbReference type="CDD" id="cd09603">
    <property type="entry name" value="M1_APN_like"/>
    <property type="match status" value="1"/>
</dbReference>
<accession>A0A1S2VL96</accession>
<comment type="similarity">
    <text evidence="3">Belongs to the peptidase M1 family.</text>
</comment>
<evidence type="ECO:0000256" key="8">
    <source>
        <dbReference type="ARBA" id="ARBA00022723"/>
    </source>
</evidence>